<protein>
    <submittedName>
        <fullName evidence="2">Uncharacterized protein</fullName>
    </submittedName>
</protein>
<organism evidence="2 3">
    <name type="scientific">Platanthera guangdongensis</name>
    <dbReference type="NCBI Taxonomy" id="2320717"/>
    <lineage>
        <taxon>Eukaryota</taxon>
        <taxon>Viridiplantae</taxon>
        <taxon>Streptophyta</taxon>
        <taxon>Embryophyta</taxon>
        <taxon>Tracheophyta</taxon>
        <taxon>Spermatophyta</taxon>
        <taxon>Magnoliopsida</taxon>
        <taxon>Liliopsida</taxon>
        <taxon>Asparagales</taxon>
        <taxon>Orchidaceae</taxon>
        <taxon>Orchidoideae</taxon>
        <taxon>Orchideae</taxon>
        <taxon>Orchidinae</taxon>
        <taxon>Platanthera</taxon>
    </lineage>
</organism>
<evidence type="ECO:0000313" key="3">
    <source>
        <dbReference type="Proteomes" id="UP001412067"/>
    </source>
</evidence>
<gene>
    <name evidence="2" type="ORF">KSP40_PGU001293</name>
</gene>
<feature type="region of interest" description="Disordered" evidence="1">
    <location>
        <begin position="87"/>
        <end position="109"/>
    </location>
</feature>
<proteinExistence type="predicted"/>
<comment type="caution">
    <text evidence="2">The sequence shown here is derived from an EMBL/GenBank/DDBJ whole genome shotgun (WGS) entry which is preliminary data.</text>
</comment>
<sequence>MASFSAPLRASISFSPLICFFLTNFSLEEPPIDSGPAMSAIRMVYGDREAPSGDDESWRGGDIVRRSVGISAAFTADRDRLAIAPLLLGDSGGGAPPQRRPMSLRQSPE</sequence>
<name>A0ABR2MMX8_9ASPA</name>
<dbReference type="EMBL" id="JBBWWR010000006">
    <property type="protein sequence ID" value="KAK8965548.1"/>
    <property type="molecule type" value="Genomic_DNA"/>
</dbReference>
<accession>A0ABR2MMX8</accession>
<evidence type="ECO:0000313" key="2">
    <source>
        <dbReference type="EMBL" id="KAK8965548.1"/>
    </source>
</evidence>
<reference evidence="2 3" key="1">
    <citation type="journal article" date="2022" name="Nat. Plants">
        <title>Genomes of leafy and leafless Platanthera orchids illuminate the evolution of mycoheterotrophy.</title>
        <authorList>
            <person name="Li M.H."/>
            <person name="Liu K.W."/>
            <person name="Li Z."/>
            <person name="Lu H.C."/>
            <person name="Ye Q.L."/>
            <person name="Zhang D."/>
            <person name="Wang J.Y."/>
            <person name="Li Y.F."/>
            <person name="Zhong Z.M."/>
            <person name="Liu X."/>
            <person name="Yu X."/>
            <person name="Liu D.K."/>
            <person name="Tu X.D."/>
            <person name="Liu B."/>
            <person name="Hao Y."/>
            <person name="Liao X.Y."/>
            <person name="Jiang Y.T."/>
            <person name="Sun W.H."/>
            <person name="Chen J."/>
            <person name="Chen Y.Q."/>
            <person name="Ai Y."/>
            <person name="Zhai J.W."/>
            <person name="Wu S.S."/>
            <person name="Zhou Z."/>
            <person name="Hsiao Y.Y."/>
            <person name="Wu W.L."/>
            <person name="Chen Y.Y."/>
            <person name="Lin Y.F."/>
            <person name="Hsu J.L."/>
            <person name="Li C.Y."/>
            <person name="Wang Z.W."/>
            <person name="Zhao X."/>
            <person name="Zhong W.Y."/>
            <person name="Ma X.K."/>
            <person name="Ma L."/>
            <person name="Huang J."/>
            <person name="Chen G.Z."/>
            <person name="Huang M.Z."/>
            <person name="Huang L."/>
            <person name="Peng D.H."/>
            <person name="Luo Y.B."/>
            <person name="Zou S.Q."/>
            <person name="Chen S.P."/>
            <person name="Lan S."/>
            <person name="Tsai W.C."/>
            <person name="Van de Peer Y."/>
            <person name="Liu Z.J."/>
        </authorList>
    </citation>
    <scope>NUCLEOTIDE SEQUENCE [LARGE SCALE GENOMIC DNA]</scope>
    <source>
        <strain evidence="2">Lor288</strain>
    </source>
</reference>
<evidence type="ECO:0000256" key="1">
    <source>
        <dbReference type="SAM" id="MobiDB-lite"/>
    </source>
</evidence>
<keyword evidence="3" id="KW-1185">Reference proteome</keyword>
<dbReference type="Proteomes" id="UP001412067">
    <property type="component" value="Unassembled WGS sequence"/>
</dbReference>